<dbReference type="GO" id="GO:0005524">
    <property type="term" value="F:ATP binding"/>
    <property type="evidence" value="ECO:0007669"/>
    <property type="project" value="InterPro"/>
</dbReference>
<dbReference type="SMART" id="SM00760">
    <property type="entry name" value="Bac_DnaA_C"/>
    <property type="match status" value="1"/>
</dbReference>
<evidence type="ECO:0000313" key="2">
    <source>
        <dbReference type="EMBL" id="CAB4121967.1"/>
    </source>
</evidence>
<protein>
    <submittedName>
        <fullName evidence="2">Chromosomal replication initiator, DnaA C-terminal</fullName>
    </submittedName>
</protein>
<feature type="domain" description="Chromosomal replication initiator DnaA C-terminal" evidence="1">
    <location>
        <begin position="45"/>
        <end position="111"/>
    </location>
</feature>
<dbReference type="SUPFAM" id="SSF48295">
    <property type="entry name" value="TrpR-like"/>
    <property type="match status" value="1"/>
</dbReference>
<dbReference type="InterPro" id="IPR010921">
    <property type="entry name" value="Trp_repressor/repl_initiator"/>
</dbReference>
<accession>A0A6J5KMB1</accession>
<dbReference type="GO" id="GO:0006275">
    <property type="term" value="P:regulation of DNA replication"/>
    <property type="evidence" value="ECO:0007669"/>
    <property type="project" value="InterPro"/>
</dbReference>
<dbReference type="GO" id="GO:0043565">
    <property type="term" value="F:sequence-specific DNA binding"/>
    <property type="evidence" value="ECO:0007669"/>
    <property type="project" value="InterPro"/>
</dbReference>
<dbReference type="GO" id="GO:0006270">
    <property type="term" value="P:DNA replication initiation"/>
    <property type="evidence" value="ECO:0007669"/>
    <property type="project" value="InterPro"/>
</dbReference>
<evidence type="ECO:0000259" key="1">
    <source>
        <dbReference type="SMART" id="SM00760"/>
    </source>
</evidence>
<dbReference type="Pfam" id="PF08299">
    <property type="entry name" value="Bac_DnaA_C"/>
    <property type="match status" value="1"/>
</dbReference>
<sequence length="142" mass="16653">MITKEEMFAAYKMQKDSFIYLQKLMEKEGLLLNEISIPLTNKTIKPEKIVQLVEEIFNTDISAQNRKQSTIYGRQAAAYMLRLYTKLSLSEIKKYIGVNDHTTVLYSVKKCIDMIETELWYAEKIKELCSELDEYVLYLSTN</sequence>
<dbReference type="CDD" id="cd06571">
    <property type="entry name" value="Bac_DnaA_C"/>
    <property type="match status" value="1"/>
</dbReference>
<reference evidence="2" key="1">
    <citation type="submission" date="2020-04" db="EMBL/GenBank/DDBJ databases">
        <authorList>
            <person name="Chiriac C."/>
            <person name="Salcher M."/>
            <person name="Ghai R."/>
            <person name="Kavagutti S V."/>
        </authorList>
    </citation>
    <scope>NUCLEOTIDE SEQUENCE</scope>
</reference>
<name>A0A6J5KMB1_9CAUD</name>
<dbReference type="EMBL" id="LR796158">
    <property type="protein sequence ID" value="CAB4121967.1"/>
    <property type="molecule type" value="Genomic_DNA"/>
</dbReference>
<dbReference type="Gene3D" id="1.10.1750.10">
    <property type="match status" value="1"/>
</dbReference>
<gene>
    <name evidence="2" type="ORF">UFOVP19_31</name>
</gene>
<organism evidence="2">
    <name type="scientific">uncultured Caudovirales phage</name>
    <dbReference type="NCBI Taxonomy" id="2100421"/>
    <lineage>
        <taxon>Viruses</taxon>
        <taxon>Duplodnaviria</taxon>
        <taxon>Heunggongvirae</taxon>
        <taxon>Uroviricota</taxon>
        <taxon>Caudoviricetes</taxon>
        <taxon>Peduoviridae</taxon>
        <taxon>Maltschvirus</taxon>
        <taxon>Maltschvirus maltsch</taxon>
    </lineage>
</organism>
<proteinExistence type="predicted"/>
<dbReference type="InterPro" id="IPR013159">
    <property type="entry name" value="DnaA_C"/>
</dbReference>